<dbReference type="InterPro" id="IPR027417">
    <property type="entry name" value="P-loop_NTPase"/>
</dbReference>
<name>A0A9D9N1I8_9SPIR</name>
<dbReference type="FunFam" id="3.40.50.300:FF:000013">
    <property type="entry name" value="PhoH family ATPase"/>
    <property type="match status" value="1"/>
</dbReference>
<reference evidence="8" key="1">
    <citation type="submission" date="2020-10" db="EMBL/GenBank/DDBJ databases">
        <authorList>
            <person name="Gilroy R."/>
        </authorList>
    </citation>
    <scope>NUCLEOTIDE SEQUENCE</scope>
    <source>
        <strain evidence="8">10532</strain>
    </source>
</reference>
<dbReference type="InterPro" id="IPR051451">
    <property type="entry name" value="PhoH2-like"/>
</dbReference>
<comment type="subcellular location">
    <subcellularLocation>
        <location evidence="1">Cytoplasm</location>
    </subcellularLocation>
</comment>
<dbReference type="EMBL" id="JADIMM010000023">
    <property type="protein sequence ID" value="MBO8456962.1"/>
    <property type="molecule type" value="Genomic_DNA"/>
</dbReference>
<keyword evidence="3" id="KW-0963">Cytoplasm</keyword>
<comment type="similarity">
    <text evidence="2">Belongs to the PhoH family.</text>
</comment>
<evidence type="ECO:0000256" key="6">
    <source>
        <dbReference type="ARBA" id="ARBA00039970"/>
    </source>
</evidence>
<dbReference type="InterPro" id="IPR003714">
    <property type="entry name" value="PhoH"/>
</dbReference>
<dbReference type="Pfam" id="PF02562">
    <property type="entry name" value="PhoH"/>
    <property type="match status" value="1"/>
</dbReference>
<dbReference type="GO" id="GO:0005524">
    <property type="term" value="F:ATP binding"/>
    <property type="evidence" value="ECO:0007669"/>
    <property type="project" value="UniProtKB-KW"/>
</dbReference>
<proteinExistence type="inferred from homology"/>
<feature type="domain" description="PhoH-like protein" evidence="7">
    <location>
        <begin position="124"/>
        <end position="329"/>
    </location>
</feature>
<accession>A0A9D9N1I8</accession>
<evidence type="ECO:0000313" key="9">
    <source>
        <dbReference type="Proteomes" id="UP000823638"/>
    </source>
</evidence>
<reference evidence="8" key="2">
    <citation type="journal article" date="2021" name="PeerJ">
        <title>Extensive microbial diversity within the chicken gut microbiome revealed by metagenomics and culture.</title>
        <authorList>
            <person name="Gilroy R."/>
            <person name="Ravi A."/>
            <person name="Getino M."/>
            <person name="Pursley I."/>
            <person name="Horton D.L."/>
            <person name="Alikhan N.F."/>
            <person name="Baker D."/>
            <person name="Gharbi K."/>
            <person name="Hall N."/>
            <person name="Watson M."/>
            <person name="Adriaenssens E.M."/>
            <person name="Foster-Nyarko E."/>
            <person name="Jarju S."/>
            <person name="Secka A."/>
            <person name="Antonio M."/>
            <person name="Oren A."/>
            <person name="Chaudhuri R.R."/>
            <person name="La Ragione R."/>
            <person name="Hildebrand F."/>
            <person name="Pallen M.J."/>
        </authorList>
    </citation>
    <scope>NUCLEOTIDE SEQUENCE</scope>
    <source>
        <strain evidence="8">10532</strain>
    </source>
</reference>
<evidence type="ECO:0000256" key="1">
    <source>
        <dbReference type="ARBA" id="ARBA00004496"/>
    </source>
</evidence>
<dbReference type="Gene3D" id="3.40.50.300">
    <property type="entry name" value="P-loop containing nucleotide triphosphate hydrolases"/>
    <property type="match status" value="1"/>
</dbReference>
<dbReference type="Proteomes" id="UP000823638">
    <property type="component" value="Unassembled WGS sequence"/>
</dbReference>
<keyword evidence="5" id="KW-0067">ATP-binding</keyword>
<evidence type="ECO:0000256" key="5">
    <source>
        <dbReference type="ARBA" id="ARBA00022840"/>
    </source>
</evidence>
<keyword evidence="4" id="KW-0547">Nucleotide-binding</keyword>
<dbReference type="AlphaFoldDB" id="A0A9D9N1I8"/>
<protein>
    <recommendedName>
        <fullName evidence="6">PhoH-like protein</fullName>
    </recommendedName>
</protein>
<evidence type="ECO:0000256" key="4">
    <source>
        <dbReference type="ARBA" id="ARBA00022741"/>
    </source>
</evidence>
<evidence type="ECO:0000256" key="3">
    <source>
        <dbReference type="ARBA" id="ARBA00022490"/>
    </source>
</evidence>
<evidence type="ECO:0000313" key="8">
    <source>
        <dbReference type="EMBL" id="MBO8456962.1"/>
    </source>
</evidence>
<evidence type="ECO:0000259" key="7">
    <source>
        <dbReference type="Pfam" id="PF02562"/>
    </source>
</evidence>
<gene>
    <name evidence="8" type="ORF">IAA81_01890</name>
</gene>
<dbReference type="SUPFAM" id="SSF52540">
    <property type="entry name" value="P-loop containing nucleoside triphosphate hydrolases"/>
    <property type="match status" value="1"/>
</dbReference>
<organism evidence="8 9">
    <name type="scientific">Candidatus Gallitreponema excrementavium</name>
    <dbReference type="NCBI Taxonomy" id="2840840"/>
    <lineage>
        <taxon>Bacteria</taxon>
        <taxon>Pseudomonadati</taxon>
        <taxon>Spirochaetota</taxon>
        <taxon>Spirochaetia</taxon>
        <taxon>Spirochaetales</taxon>
        <taxon>Candidatus Gallitreponema</taxon>
    </lineage>
</organism>
<dbReference type="GO" id="GO:0005829">
    <property type="term" value="C:cytosol"/>
    <property type="evidence" value="ECO:0007669"/>
    <property type="project" value="TreeGrafter"/>
</dbReference>
<evidence type="ECO:0000256" key="2">
    <source>
        <dbReference type="ARBA" id="ARBA00010393"/>
    </source>
</evidence>
<dbReference type="PANTHER" id="PTHR30473">
    <property type="entry name" value="PROTEIN PHOH"/>
    <property type="match status" value="1"/>
</dbReference>
<comment type="caution">
    <text evidence="8">The sequence shown here is derived from an EMBL/GenBank/DDBJ whole genome shotgun (WGS) entry which is preliminary data.</text>
</comment>
<sequence length="335" mass="37181">MGQDYTVVIKDSTVLSQICGVNDYNLKLLETYLGYPVFSRGNELTLTGARDSVCCAFRSVVDCLVTGLEKNTSVPCAEVINAFFESHSGEFPAYSSFDDSVENSRAVEDFQNSVIKIPRGLNFVYPKSRQQGLYIREMQKNQVVFGIGPAGTGKTFLAIAQALYLLLSKKCRKLVLTRPVVEAGESLGFLPGDLEQKINPYLRPLYDSMWDLIPGEIIKRLEDSGMVEIAPLAYMRGRTLKNCAIVLDEAQNTTKEQMKMFLTRLGENSFAFITGDTSQVDLPQKTQSGLINAVSILSDKKIDGISIIRLEDKDVVRSPIVRKIIKAYEQADSGK</sequence>
<dbReference type="PANTHER" id="PTHR30473:SF1">
    <property type="entry name" value="PHOH-LIKE PROTEIN"/>
    <property type="match status" value="1"/>
</dbReference>